<reference evidence="1" key="1">
    <citation type="submission" date="2012-02" db="EMBL/GenBank/DDBJ databases">
        <title>Whole genome shotgun sequence of Gordonia otitidis NBRC 100426.</title>
        <authorList>
            <person name="Yoshida I."/>
            <person name="Hosoyama A."/>
            <person name="Tsuchikane K."/>
            <person name="Katsumata H."/>
            <person name="Yamazaki S."/>
            <person name="Fujita N."/>
        </authorList>
    </citation>
    <scope>NUCLEOTIDE SEQUENCE [LARGE SCALE GENOMIC DNA]</scope>
    <source>
        <strain evidence="1">NBRC 100426</strain>
    </source>
</reference>
<evidence type="ECO:0000313" key="1">
    <source>
        <dbReference type="EMBL" id="GAB36388.1"/>
    </source>
</evidence>
<comment type="caution">
    <text evidence="1">The sequence shown here is derived from an EMBL/GenBank/DDBJ whole genome shotgun (WGS) entry which is preliminary data.</text>
</comment>
<accession>H5TSD0</accession>
<organism evidence="1 2">
    <name type="scientific">Gordonia otitidis (strain DSM 44809 / CCUG 52243 / JCM 12355 / NBRC 100426 / IFM 10032)</name>
    <dbReference type="NCBI Taxonomy" id="1108044"/>
    <lineage>
        <taxon>Bacteria</taxon>
        <taxon>Bacillati</taxon>
        <taxon>Actinomycetota</taxon>
        <taxon>Actinomycetes</taxon>
        <taxon>Mycobacteriales</taxon>
        <taxon>Gordoniaceae</taxon>
        <taxon>Gordonia</taxon>
    </lineage>
</organism>
<gene>
    <name evidence="1" type="ORF">GOOTI_214_00140</name>
</gene>
<dbReference type="RefSeq" id="WP_007240570.1">
    <property type="nucleotide sequence ID" value="NZ_BAFB01000214.1"/>
</dbReference>
<dbReference type="Proteomes" id="UP000005038">
    <property type="component" value="Unassembled WGS sequence"/>
</dbReference>
<protein>
    <submittedName>
        <fullName evidence="1">Uncharacterized protein</fullName>
    </submittedName>
</protein>
<dbReference type="AlphaFoldDB" id="H5TSD0"/>
<evidence type="ECO:0000313" key="2">
    <source>
        <dbReference type="Proteomes" id="UP000005038"/>
    </source>
</evidence>
<dbReference type="STRING" id="1108044.GOOTI_214_00140"/>
<name>H5TSD0_GORO1</name>
<sequence>MMDALFDLPDDARTDGTLFGADTLDVGHQTGTRALNSVQRSITYQPRRGGSLITAEVFCDGPLDNTVWALHPDGDHVVVSTATFIEIAYTPEASS</sequence>
<proteinExistence type="predicted"/>
<keyword evidence="2" id="KW-1185">Reference proteome</keyword>
<dbReference type="EMBL" id="BAFB01000214">
    <property type="protein sequence ID" value="GAB36388.1"/>
    <property type="molecule type" value="Genomic_DNA"/>
</dbReference>